<feature type="transmembrane region" description="Helical" evidence="10">
    <location>
        <begin position="78"/>
        <end position="100"/>
    </location>
</feature>
<dbReference type="SUPFAM" id="SSF53187">
    <property type="entry name" value="Zn-dependent exopeptidases"/>
    <property type="match status" value="1"/>
</dbReference>
<feature type="transmembrane region" description="Helical" evidence="10">
    <location>
        <begin position="198"/>
        <end position="222"/>
    </location>
</feature>
<dbReference type="PANTHER" id="PTHR23511">
    <property type="entry name" value="SYNAPTIC VESICLE GLYCOPROTEIN 2"/>
    <property type="match status" value="1"/>
</dbReference>
<evidence type="ECO:0000259" key="12">
    <source>
        <dbReference type="PROSITE" id="PS52035"/>
    </source>
</evidence>
<comment type="similarity">
    <text evidence="3">Belongs to the major facilitator superfamily.</text>
</comment>
<dbReference type="Pfam" id="PF07690">
    <property type="entry name" value="MFS_1"/>
    <property type="match status" value="1"/>
</dbReference>
<evidence type="ECO:0000256" key="8">
    <source>
        <dbReference type="PROSITE-ProRule" id="PRU01379"/>
    </source>
</evidence>
<dbReference type="AlphaFoldDB" id="A0A9P6I9A5"/>
<evidence type="ECO:0000256" key="4">
    <source>
        <dbReference type="ARBA" id="ARBA00022448"/>
    </source>
</evidence>
<comment type="caution">
    <text evidence="13">The sequence shown here is derived from an EMBL/GenBank/DDBJ whole genome shotgun (WGS) entry which is preliminary data.</text>
</comment>
<dbReference type="PROSITE" id="PS50850">
    <property type="entry name" value="MFS"/>
    <property type="match status" value="1"/>
</dbReference>
<dbReference type="Gene3D" id="1.20.1250.20">
    <property type="entry name" value="MFS general substrate transporter like domains"/>
    <property type="match status" value="1"/>
</dbReference>
<feature type="transmembrane region" description="Helical" evidence="10">
    <location>
        <begin position="443"/>
        <end position="464"/>
    </location>
</feature>
<accession>A0A9P6I9A5</accession>
<reference evidence="13" key="1">
    <citation type="submission" date="2020-03" db="EMBL/GenBank/DDBJ databases">
        <authorList>
            <person name="He L."/>
        </authorList>
    </citation>
    <scope>NUCLEOTIDE SEQUENCE</scope>
    <source>
        <strain evidence="13">CkLH20</strain>
    </source>
</reference>
<feature type="transmembrane region" description="Helical" evidence="10">
    <location>
        <begin position="504"/>
        <end position="525"/>
    </location>
</feature>
<evidence type="ECO:0000313" key="13">
    <source>
        <dbReference type="EMBL" id="KAF9877526.1"/>
    </source>
</evidence>
<name>A0A9P6I9A5_9PEZI</name>
<feature type="domain" description="Peptidase M14" evidence="12">
    <location>
        <begin position="595"/>
        <end position="876"/>
    </location>
</feature>
<dbReference type="GO" id="GO:0006508">
    <property type="term" value="P:proteolysis"/>
    <property type="evidence" value="ECO:0007669"/>
    <property type="project" value="InterPro"/>
</dbReference>
<feature type="transmembrane region" description="Helical" evidence="10">
    <location>
        <begin position="120"/>
        <end position="138"/>
    </location>
</feature>
<dbReference type="CDD" id="cd17316">
    <property type="entry name" value="MFS_SV2_like"/>
    <property type="match status" value="1"/>
</dbReference>
<proteinExistence type="inferred from homology"/>
<sequence length="1064" mass="115744">MIESSQARGSIKMGVEQDKARKEESPAPLAHQTSIDVHGIDDAAIIPKGALDPVYEAKARVLNRAIQDIGMGWYQWQLFIVVGFGWASDNLWPIVTSLIFTPIANEFKPTRPPLLSLSQNIGLLAGAMFWGFGCDIFGRKMAFNLTLGLTAVWGMIAASAPNFAAIGIFAAFWSFGVGGNLPVDSAIFLEFLPGTHQYLLTVLSIDWAVAQVIATLIAWPLLGNLTCQQGETCTRSRNMGWRYFIITIGGLTLVMFLIRFVAFTVFESPKYLMGQGRDEEAVRIVHEVARRNGKISSLSVEDLKACEPEGYVARTDATAAVKRNLEKLDLSHVRVLFSTSRLALSTGLIMAVWALIGLGYPLYNAFLPYIQATRGAELGDGSTYITYRNSLIIAVTGVPGALLGGWLVELPRLGRKGTLSISTVLTGVFLYCSTTALTSNALLGWNCAFNFASNVMYAVLYGFTPELFPTPQRGTGNALTATCNRIFGIMAPIVAMFANLKTAAPVYTSGALFIAAGLLVCDIDIMVASSRLVLLGASLLGSVEAVKYGYNHVVVRQDTDVIAANFQDVEGIDLLSPAFLSPEGIPAGFADGTKGPTDDDLLDTFVQDLADKNDWLTYNKANFTSEEGRPFPYLYLSTGSKKSRRVANSTEKVRVWLQGAVHGNEPAGDQSLLALLGALDANQTWAASLLEKLDVVILPRYNPDGVFYFQRTLATNYDPNRDHIKLARKQTRDIKSLFNEFNPHVAVDMHEYSATSRYGSYYHAADGLFSAAKNLNIHPDIRSLSEELFAKNIGSAMESRGLRWEPYVTGSTSTNPDFKPTFAEAGSDAKIGRNAMGLTQCVTFLIEMRGIFLADQEFQRRTVAGLTMASSVLQTAADNAEKVYTTIESSIADFKSSDADIVITDSSPVVDRNFTMVKIDDGSVVQVPINFGSTTPVIANVTRARPEAYLIPAAWADLAERLRVGGLEVETLSEPYKGSVEALNVTSAEFESGYYEGVILVTVTTAAFTKEVELPAGSFLVSTRQKNAAIAFNALEPENIDSYASMNIVPVEEGDEYPVYRVLA</sequence>
<keyword evidence="13" id="KW-0378">Hydrolase</keyword>
<keyword evidence="6 10" id="KW-1133">Transmembrane helix</keyword>
<comment type="subcellular location">
    <subcellularLocation>
        <location evidence="1">Membrane</location>
        <topology evidence="1">Multi-pass membrane protein</topology>
    </subcellularLocation>
</comment>
<evidence type="ECO:0000256" key="2">
    <source>
        <dbReference type="ARBA" id="ARBA00005988"/>
    </source>
</evidence>
<dbReference type="GO" id="GO:0004181">
    <property type="term" value="F:metallocarboxypeptidase activity"/>
    <property type="evidence" value="ECO:0007669"/>
    <property type="project" value="InterPro"/>
</dbReference>
<dbReference type="GO" id="GO:0016020">
    <property type="term" value="C:membrane"/>
    <property type="evidence" value="ECO:0007669"/>
    <property type="project" value="UniProtKB-SubCell"/>
</dbReference>
<dbReference type="GO" id="GO:0008270">
    <property type="term" value="F:zinc ion binding"/>
    <property type="evidence" value="ECO:0007669"/>
    <property type="project" value="InterPro"/>
</dbReference>
<dbReference type="PANTHER" id="PTHR23511:SF12">
    <property type="entry name" value="TRANSPORTER, PUTATIVE (AFU_ORTHOLOGUE AFUA_7G01740)-RELATED"/>
    <property type="match status" value="1"/>
</dbReference>
<keyword evidence="13" id="KW-0645">Protease</keyword>
<feature type="transmembrane region" description="Helical" evidence="10">
    <location>
        <begin position="150"/>
        <end position="175"/>
    </location>
</feature>
<dbReference type="RefSeq" id="XP_038746987.1">
    <property type="nucleotide sequence ID" value="XM_038887945.1"/>
</dbReference>
<feature type="active site" description="Proton donor/acceptor" evidence="8">
    <location>
        <position position="847"/>
    </location>
</feature>
<dbReference type="PROSITE" id="PS52035">
    <property type="entry name" value="PEPTIDASE_M14"/>
    <property type="match status" value="1"/>
</dbReference>
<dbReference type="InterPro" id="IPR020846">
    <property type="entry name" value="MFS_dom"/>
</dbReference>
<keyword evidence="4" id="KW-0813">Transport</keyword>
<feature type="domain" description="Major facilitator superfamily (MFS) profile" evidence="11">
    <location>
        <begin position="78"/>
        <end position="528"/>
    </location>
</feature>
<feature type="transmembrane region" description="Helical" evidence="10">
    <location>
        <begin position="419"/>
        <end position="437"/>
    </location>
</feature>
<evidence type="ECO:0000256" key="7">
    <source>
        <dbReference type="ARBA" id="ARBA00023136"/>
    </source>
</evidence>
<feature type="transmembrane region" description="Helical" evidence="10">
    <location>
        <begin position="342"/>
        <end position="363"/>
    </location>
</feature>
<evidence type="ECO:0000256" key="3">
    <source>
        <dbReference type="ARBA" id="ARBA00008335"/>
    </source>
</evidence>
<feature type="compositionally biased region" description="Basic and acidic residues" evidence="9">
    <location>
        <begin position="15"/>
        <end position="25"/>
    </location>
</feature>
<evidence type="ECO:0000256" key="9">
    <source>
        <dbReference type="SAM" id="MobiDB-lite"/>
    </source>
</evidence>
<evidence type="ECO:0000313" key="14">
    <source>
        <dbReference type="Proteomes" id="UP000781932"/>
    </source>
</evidence>
<dbReference type="SUPFAM" id="SSF103473">
    <property type="entry name" value="MFS general substrate transporter"/>
    <property type="match status" value="1"/>
</dbReference>
<dbReference type="InterPro" id="IPR000834">
    <property type="entry name" value="Peptidase_M14"/>
</dbReference>
<comment type="similarity">
    <text evidence="2 8">Belongs to the peptidase M14 family.</text>
</comment>
<dbReference type="GeneID" id="62161019"/>
<dbReference type="GO" id="GO:0022857">
    <property type="term" value="F:transmembrane transporter activity"/>
    <property type="evidence" value="ECO:0007669"/>
    <property type="project" value="InterPro"/>
</dbReference>
<dbReference type="Pfam" id="PF00246">
    <property type="entry name" value="Peptidase_M14"/>
    <property type="match status" value="1"/>
</dbReference>
<dbReference type="EMBL" id="JAATWM020000014">
    <property type="protein sequence ID" value="KAF9877526.1"/>
    <property type="molecule type" value="Genomic_DNA"/>
</dbReference>
<keyword evidence="5 10" id="KW-0812">Transmembrane</keyword>
<dbReference type="OrthoDB" id="4139357at2759"/>
<protein>
    <submittedName>
        <fullName evidence="13">Carboxypeptidase 2</fullName>
    </submittedName>
</protein>
<reference evidence="13" key="2">
    <citation type="submission" date="2020-11" db="EMBL/GenBank/DDBJ databases">
        <title>Whole genome sequencing of Colletotrichum sp.</title>
        <authorList>
            <person name="Li H."/>
        </authorList>
    </citation>
    <scope>NUCLEOTIDE SEQUENCE</scope>
    <source>
        <strain evidence="13">CkLH20</strain>
    </source>
</reference>
<keyword evidence="14" id="KW-1185">Reference proteome</keyword>
<dbReference type="InterPro" id="IPR011701">
    <property type="entry name" value="MFS"/>
</dbReference>
<evidence type="ECO:0000256" key="1">
    <source>
        <dbReference type="ARBA" id="ARBA00004141"/>
    </source>
</evidence>
<gene>
    <name evidence="13" type="ORF">CkaCkLH20_05226</name>
</gene>
<evidence type="ECO:0000256" key="5">
    <source>
        <dbReference type="ARBA" id="ARBA00022692"/>
    </source>
</evidence>
<feature type="transmembrane region" description="Helical" evidence="10">
    <location>
        <begin position="476"/>
        <end position="498"/>
    </location>
</feature>
<keyword evidence="7 10" id="KW-0472">Membrane</keyword>
<evidence type="ECO:0000259" key="11">
    <source>
        <dbReference type="PROSITE" id="PS50850"/>
    </source>
</evidence>
<feature type="transmembrane region" description="Helical" evidence="10">
    <location>
        <begin position="243"/>
        <end position="266"/>
    </location>
</feature>
<evidence type="ECO:0000256" key="10">
    <source>
        <dbReference type="SAM" id="Phobius"/>
    </source>
</evidence>
<evidence type="ECO:0000256" key="6">
    <source>
        <dbReference type="ARBA" id="ARBA00022989"/>
    </source>
</evidence>
<dbReference type="CDD" id="cd06242">
    <property type="entry name" value="M14-like"/>
    <property type="match status" value="1"/>
</dbReference>
<organism evidence="13 14">
    <name type="scientific">Colletotrichum karsti</name>
    <dbReference type="NCBI Taxonomy" id="1095194"/>
    <lineage>
        <taxon>Eukaryota</taxon>
        <taxon>Fungi</taxon>
        <taxon>Dikarya</taxon>
        <taxon>Ascomycota</taxon>
        <taxon>Pezizomycotina</taxon>
        <taxon>Sordariomycetes</taxon>
        <taxon>Hypocreomycetidae</taxon>
        <taxon>Glomerellales</taxon>
        <taxon>Glomerellaceae</taxon>
        <taxon>Colletotrichum</taxon>
        <taxon>Colletotrichum boninense species complex</taxon>
    </lineage>
</organism>
<feature type="region of interest" description="Disordered" evidence="9">
    <location>
        <begin position="1"/>
        <end position="30"/>
    </location>
</feature>
<dbReference type="Proteomes" id="UP000781932">
    <property type="component" value="Unassembled WGS sequence"/>
</dbReference>
<keyword evidence="13" id="KW-0121">Carboxypeptidase</keyword>
<dbReference type="FunFam" id="1.20.1250.20:FF:000171">
    <property type="entry name" value="MFS general substrate transporter"/>
    <property type="match status" value="1"/>
</dbReference>
<dbReference type="Gene3D" id="3.40.630.10">
    <property type="entry name" value="Zn peptidases"/>
    <property type="match status" value="1"/>
</dbReference>
<dbReference type="InterPro" id="IPR036259">
    <property type="entry name" value="MFS_trans_sf"/>
</dbReference>